<dbReference type="InterPro" id="IPR022596">
    <property type="entry name" value="GPR1/2/3_C"/>
</dbReference>
<dbReference type="Pfam" id="PF11970">
    <property type="entry name" value="GPR_Gpa2_C"/>
    <property type="match status" value="1"/>
</dbReference>
<dbReference type="SUPFAM" id="SSF81321">
    <property type="entry name" value="Family A G protein-coupled receptor-like"/>
    <property type="match status" value="1"/>
</dbReference>
<keyword evidence="4 5" id="KW-0472">Membrane</keyword>
<keyword evidence="8" id="KW-1185">Reference proteome</keyword>
<dbReference type="Proteomes" id="UP001610446">
    <property type="component" value="Unassembled WGS sequence"/>
</dbReference>
<dbReference type="Pfam" id="PF11710">
    <property type="entry name" value="Git3"/>
    <property type="match status" value="1"/>
</dbReference>
<comment type="caution">
    <text evidence="7">The sequence shown here is derived from an EMBL/GenBank/DDBJ whole genome shotgun (WGS) entry which is preliminary data.</text>
</comment>
<sequence length="270" mass="30942">MMALNVVLSTSMNLSGRHIWAEEQRAFCSFNGFMNQMFVIQTDYWILIIAVCTYLILMDHTATASWIQEYRVVLWCLPWILSTLWATLGLVLVGYGNIGAWCWFTSDRIRLLVNFTPRWTIIVIILALYTRLCIFLYRSHKSISSDYESSASALPTELQQWQILDGQAGIPGHSHSSVYPGGAPLKNISRRMMIYPTVYALIWVIPTAVRIYHGTTGRQAPLALSIVDNSCIISHGIADAIIYGANERVRNGWVERIQWRWPWRKDVRVV</sequence>
<dbReference type="InterPro" id="IPR017981">
    <property type="entry name" value="GPCR_2-like_7TM"/>
</dbReference>
<dbReference type="InterPro" id="IPR023041">
    <property type="entry name" value="Glucose_rcpt_Git3-like_N"/>
</dbReference>
<accession>A0ABR4IKR0</accession>
<comment type="subcellular location">
    <subcellularLocation>
        <location evidence="1">Membrane</location>
        <topology evidence="1">Multi-pass membrane protein</topology>
    </subcellularLocation>
</comment>
<evidence type="ECO:0000256" key="1">
    <source>
        <dbReference type="ARBA" id="ARBA00004141"/>
    </source>
</evidence>
<protein>
    <recommendedName>
        <fullName evidence="6">G-protein coupled receptors family 2 profile 2 domain-containing protein</fullName>
    </recommendedName>
</protein>
<name>A0ABR4IKR0_9EURO</name>
<evidence type="ECO:0000256" key="4">
    <source>
        <dbReference type="ARBA" id="ARBA00023136"/>
    </source>
</evidence>
<dbReference type="Gene3D" id="1.20.1070.10">
    <property type="entry name" value="Rhodopsin 7-helix transmembrane proteins"/>
    <property type="match status" value="1"/>
</dbReference>
<evidence type="ECO:0000313" key="7">
    <source>
        <dbReference type="EMBL" id="KAL2828315.1"/>
    </source>
</evidence>
<keyword evidence="3 5" id="KW-1133">Transmembrane helix</keyword>
<evidence type="ECO:0000256" key="5">
    <source>
        <dbReference type="SAM" id="Phobius"/>
    </source>
</evidence>
<dbReference type="PANTHER" id="PTHR23112:SF0">
    <property type="entry name" value="TRANSMEMBRANE PROTEIN 116"/>
    <property type="match status" value="1"/>
</dbReference>
<evidence type="ECO:0000259" key="6">
    <source>
        <dbReference type="PROSITE" id="PS50261"/>
    </source>
</evidence>
<dbReference type="EMBL" id="JBFXLU010000370">
    <property type="protein sequence ID" value="KAL2828315.1"/>
    <property type="molecule type" value="Genomic_DNA"/>
</dbReference>
<gene>
    <name evidence="7" type="ORF">BJY01DRAFT_228583</name>
</gene>
<dbReference type="PROSITE" id="PS50261">
    <property type="entry name" value="G_PROTEIN_RECEP_F2_4"/>
    <property type="match status" value="1"/>
</dbReference>
<feature type="transmembrane region" description="Helical" evidence="5">
    <location>
        <begin position="72"/>
        <end position="98"/>
    </location>
</feature>
<evidence type="ECO:0000256" key="3">
    <source>
        <dbReference type="ARBA" id="ARBA00022989"/>
    </source>
</evidence>
<keyword evidence="2 5" id="KW-0812">Transmembrane</keyword>
<evidence type="ECO:0000256" key="2">
    <source>
        <dbReference type="ARBA" id="ARBA00022692"/>
    </source>
</evidence>
<proteinExistence type="predicted"/>
<reference evidence="7 8" key="1">
    <citation type="submission" date="2024-07" db="EMBL/GenBank/DDBJ databases">
        <title>Section-level genome sequencing and comparative genomics of Aspergillus sections Usti and Cavernicolus.</title>
        <authorList>
            <consortium name="Lawrence Berkeley National Laboratory"/>
            <person name="Nybo J.L."/>
            <person name="Vesth T.C."/>
            <person name="Theobald S."/>
            <person name="Frisvad J.C."/>
            <person name="Larsen T.O."/>
            <person name="Kjaerboelling I."/>
            <person name="Rothschild-Mancinelli K."/>
            <person name="Lyhne E.K."/>
            <person name="Kogle M.E."/>
            <person name="Barry K."/>
            <person name="Clum A."/>
            <person name="Na H."/>
            <person name="Ledsgaard L."/>
            <person name="Lin J."/>
            <person name="Lipzen A."/>
            <person name="Kuo A."/>
            <person name="Riley R."/>
            <person name="Mondo S."/>
            <person name="Labutti K."/>
            <person name="Haridas S."/>
            <person name="Pangalinan J."/>
            <person name="Salamov A.A."/>
            <person name="Simmons B.A."/>
            <person name="Magnuson J.K."/>
            <person name="Chen J."/>
            <person name="Drula E."/>
            <person name="Henrissat B."/>
            <person name="Wiebenga A."/>
            <person name="Lubbers R.J."/>
            <person name="Gomes A.C."/>
            <person name="Makela M.R."/>
            <person name="Stajich J."/>
            <person name="Grigoriev I.V."/>
            <person name="Mortensen U.H."/>
            <person name="De Vries R.P."/>
            <person name="Baker S.E."/>
            <person name="Andersen M.R."/>
        </authorList>
    </citation>
    <scope>NUCLEOTIDE SEQUENCE [LARGE SCALE GENOMIC DNA]</scope>
    <source>
        <strain evidence="7 8">CBS 123904</strain>
    </source>
</reference>
<dbReference type="PANTHER" id="PTHR23112">
    <property type="entry name" value="G PROTEIN-COUPLED RECEPTOR 157-RELATED"/>
    <property type="match status" value="1"/>
</dbReference>
<feature type="domain" description="G-protein coupled receptors family 2 profile 2" evidence="6">
    <location>
        <begin position="1"/>
        <end position="247"/>
    </location>
</feature>
<organism evidence="7 8">
    <name type="scientific">Aspergillus pseudoustus</name>
    <dbReference type="NCBI Taxonomy" id="1810923"/>
    <lineage>
        <taxon>Eukaryota</taxon>
        <taxon>Fungi</taxon>
        <taxon>Dikarya</taxon>
        <taxon>Ascomycota</taxon>
        <taxon>Pezizomycotina</taxon>
        <taxon>Eurotiomycetes</taxon>
        <taxon>Eurotiomycetidae</taxon>
        <taxon>Eurotiales</taxon>
        <taxon>Aspergillaceae</taxon>
        <taxon>Aspergillus</taxon>
        <taxon>Aspergillus subgen. Nidulantes</taxon>
    </lineage>
</organism>
<feature type="transmembrane region" description="Helical" evidence="5">
    <location>
        <begin position="44"/>
        <end position="60"/>
    </location>
</feature>
<feature type="transmembrane region" description="Helical" evidence="5">
    <location>
        <begin position="193"/>
        <end position="212"/>
    </location>
</feature>
<feature type="transmembrane region" description="Helical" evidence="5">
    <location>
        <begin position="118"/>
        <end position="137"/>
    </location>
</feature>
<evidence type="ECO:0000313" key="8">
    <source>
        <dbReference type="Proteomes" id="UP001610446"/>
    </source>
</evidence>